<keyword evidence="2" id="KW-1185">Reference proteome</keyword>
<dbReference type="EnsemblMetazoa" id="GPAI037416-RA">
    <property type="protein sequence ID" value="GPAI037416-PA"/>
    <property type="gene ID" value="GPAI037416"/>
</dbReference>
<sequence>MSDKRLKLGHLSSNCASIQAKDLWITFKFANESILSEIYDHQILIEMTSLENIILSNGVFSPKIGVAPCKVSPKALIRRVQLFKLSRRRLFTTVCIWRTAKGELRKVFTVGQNSKEILQKQLHEKTNYHCFIERKFVLKSSVLTLPNV</sequence>
<dbReference type="AlphaFoldDB" id="A0A1B0A894"/>
<evidence type="ECO:0000313" key="1">
    <source>
        <dbReference type="EnsemblMetazoa" id="GPAI037416-PA"/>
    </source>
</evidence>
<accession>A0A1B0A894</accession>
<dbReference type="Proteomes" id="UP000092445">
    <property type="component" value="Unassembled WGS sequence"/>
</dbReference>
<proteinExistence type="predicted"/>
<organism evidence="1 2">
    <name type="scientific">Glossina pallidipes</name>
    <name type="common">Tsetse fly</name>
    <dbReference type="NCBI Taxonomy" id="7398"/>
    <lineage>
        <taxon>Eukaryota</taxon>
        <taxon>Metazoa</taxon>
        <taxon>Ecdysozoa</taxon>
        <taxon>Arthropoda</taxon>
        <taxon>Hexapoda</taxon>
        <taxon>Insecta</taxon>
        <taxon>Pterygota</taxon>
        <taxon>Neoptera</taxon>
        <taxon>Endopterygota</taxon>
        <taxon>Diptera</taxon>
        <taxon>Brachycera</taxon>
        <taxon>Muscomorpha</taxon>
        <taxon>Hippoboscoidea</taxon>
        <taxon>Glossinidae</taxon>
        <taxon>Glossina</taxon>
    </lineage>
</organism>
<evidence type="ECO:0000313" key="2">
    <source>
        <dbReference type="Proteomes" id="UP000092445"/>
    </source>
</evidence>
<reference evidence="1" key="2">
    <citation type="submission" date="2020-05" db="UniProtKB">
        <authorList>
            <consortium name="EnsemblMetazoa"/>
        </authorList>
    </citation>
    <scope>IDENTIFICATION</scope>
    <source>
        <strain evidence="1">IAEA</strain>
    </source>
</reference>
<reference evidence="2" key="1">
    <citation type="submission" date="2014-03" db="EMBL/GenBank/DDBJ databases">
        <authorList>
            <person name="Aksoy S."/>
            <person name="Warren W."/>
            <person name="Wilson R.K."/>
        </authorList>
    </citation>
    <scope>NUCLEOTIDE SEQUENCE [LARGE SCALE GENOMIC DNA]</scope>
    <source>
        <strain evidence="2">IAEA</strain>
    </source>
</reference>
<dbReference type="VEuPathDB" id="VectorBase:GPAI037416"/>
<name>A0A1B0A894_GLOPL</name>
<protein>
    <submittedName>
        <fullName evidence="1">Uncharacterized protein</fullName>
    </submittedName>
</protein>